<keyword evidence="4 7" id="KW-0812">Transmembrane</keyword>
<dbReference type="EMBL" id="VIGC01000025">
    <property type="protein sequence ID" value="TQE94295.1"/>
    <property type="molecule type" value="Genomic_DNA"/>
</dbReference>
<dbReference type="PANTHER" id="PTHR43744:SF13">
    <property type="entry name" value="SN-GLYCEROL-3-PHOSPHATE TRANSPORT INTEGRAL MEMBRANE PROTEIN ABC TRANSPORTER UGPE-RELATED"/>
    <property type="match status" value="1"/>
</dbReference>
<dbReference type="CDD" id="cd06261">
    <property type="entry name" value="TM_PBP2"/>
    <property type="match status" value="1"/>
</dbReference>
<organism evidence="9 10">
    <name type="scientific">Litorilinea aerophila</name>
    <dbReference type="NCBI Taxonomy" id="1204385"/>
    <lineage>
        <taxon>Bacteria</taxon>
        <taxon>Bacillati</taxon>
        <taxon>Chloroflexota</taxon>
        <taxon>Caldilineae</taxon>
        <taxon>Caldilineales</taxon>
        <taxon>Caldilineaceae</taxon>
        <taxon>Litorilinea</taxon>
    </lineage>
</organism>
<dbReference type="GO" id="GO:0055085">
    <property type="term" value="P:transmembrane transport"/>
    <property type="evidence" value="ECO:0007669"/>
    <property type="project" value="InterPro"/>
</dbReference>
<comment type="similarity">
    <text evidence="7">Belongs to the binding-protein-dependent transport system permease family.</text>
</comment>
<evidence type="ECO:0000313" key="10">
    <source>
        <dbReference type="Proteomes" id="UP000317371"/>
    </source>
</evidence>
<dbReference type="SUPFAM" id="SSF161098">
    <property type="entry name" value="MetI-like"/>
    <property type="match status" value="1"/>
</dbReference>
<feature type="transmembrane region" description="Helical" evidence="7">
    <location>
        <begin position="207"/>
        <end position="230"/>
    </location>
</feature>
<feature type="transmembrane region" description="Helical" evidence="7">
    <location>
        <begin position="165"/>
        <end position="186"/>
    </location>
</feature>
<evidence type="ECO:0000256" key="3">
    <source>
        <dbReference type="ARBA" id="ARBA00022475"/>
    </source>
</evidence>
<evidence type="ECO:0000256" key="4">
    <source>
        <dbReference type="ARBA" id="ARBA00022692"/>
    </source>
</evidence>
<dbReference type="RefSeq" id="WP_141611401.1">
    <property type="nucleotide sequence ID" value="NZ_VIGC02000025.1"/>
</dbReference>
<feature type="domain" description="ABC transmembrane type-1" evidence="8">
    <location>
        <begin position="97"/>
        <end position="287"/>
    </location>
</feature>
<dbReference type="Proteomes" id="UP000317371">
    <property type="component" value="Unassembled WGS sequence"/>
</dbReference>
<dbReference type="OrthoDB" id="9771544at2"/>
<comment type="subcellular location">
    <subcellularLocation>
        <location evidence="1 7">Cell membrane</location>
        <topology evidence="1 7">Multi-pass membrane protein</topology>
    </subcellularLocation>
</comment>
<dbReference type="Pfam" id="PF00528">
    <property type="entry name" value="BPD_transp_1"/>
    <property type="match status" value="1"/>
</dbReference>
<keyword evidence="10" id="KW-1185">Reference proteome</keyword>
<dbReference type="GO" id="GO:0005886">
    <property type="term" value="C:plasma membrane"/>
    <property type="evidence" value="ECO:0007669"/>
    <property type="project" value="UniProtKB-SubCell"/>
</dbReference>
<feature type="transmembrane region" description="Helical" evidence="7">
    <location>
        <begin position="96"/>
        <end position="125"/>
    </location>
</feature>
<keyword evidence="3" id="KW-1003">Cell membrane</keyword>
<evidence type="ECO:0000256" key="5">
    <source>
        <dbReference type="ARBA" id="ARBA00022989"/>
    </source>
</evidence>
<dbReference type="Gene3D" id="1.10.3720.10">
    <property type="entry name" value="MetI-like"/>
    <property type="match status" value="1"/>
</dbReference>
<name>A0A540VC03_9CHLR</name>
<evidence type="ECO:0000256" key="2">
    <source>
        <dbReference type="ARBA" id="ARBA00022448"/>
    </source>
</evidence>
<feature type="transmembrane region" description="Helical" evidence="7">
    <location>
        <begin position="266"/>
        <end position="287"/>
    </location>
</feature>
<keyword evidence="6 7" id="KW-0472">Membrane</keyword>
<evidence type="ECO:0000313" key="9">
    <source>
        <dbReference type="EMBL" id="TQE94295.1"/>
    </source>
</evidence>
<dbReference type="InterPro" id="IPR035906">
    <property type="entry name" value="MetI-like_sf"/>
</dbReference>
<protein>
    <submittedName>
        <fullName evidence="9">Carbohydrate ABC transporter permease</fullName>
    </submittedName>
</protein>
<accession>A0A540VC03</accession>
<evidence type="ECO:0000259" key="8">
    <source>
        <dbReference type="PROSITE" id="PS50928"/>
    </source>
</evidence>
<proteinExistence type="inferred from homology"/>
<keyword evidence="2 7" id="KW-0813">Transport</keyword>
<dbReference type="PANTHER" id="PTHR43744">
    <property type="entry name" value="ABC TRANSPORTER PERMEASE PROTEIN MG189-RELATED-RELATED"/>
    <property type="match status" value="1"/>
</dbReference>
<dbReference type="AlphaFoldDB" id="A0A540VC03"/>
<gene>
    <name evidence="9" type="ORF">FKZ61_17240</name>
</gene>
<dbReference type="InParanoid" id="A0A540VC03"/>
<dbReference type="InterPro" id="IPR000515">
    <property type="entry name" value="MetI-like"/>
</dbReference>
<evidence type="ECO:0000256" key="6">
    <source>
        <dbReference type="ARBA" id="ARBA00023136"/>
    </source>
</evidence>
<feature type="transmembrane region" description="Helical" evidence="7">
    <location>
        <begin position="32"/>
        <end position="55"/>
    </location>
</feature>
<evidence type="ECO:0000256" key="1">
    <source>
        <dbReference type="ARBA" id="ARBA00004651"/>
    </source>
</evidence>
<dbReference type="PROSITE" id="PS50928">
    <property type="entry name" value="ABC_TM1"/>
    <property type="match status" value="1"/>
</dbReference>
<sequence length="302" mass="33575">MAQVDFVDELTPGPAVTQAPVQTSWVGHRQSWLSLALGYLGLAACVALIGLPLYWMVIGAFKTTAEVYRMPPTWLPATPTWTNFVKAWESAPFGRYYINTLIVTLFGSGFEIFFAITSAYAFVFLRFPKREWLFLLLLAALMVPNQVTILPNYLTIARLGWINTYQGIVVPGASVAYGTFLLRQYYKTLPLDILDAARVDGAGHLRVLWSIVLPLARPAIISFGLLSVVAKWNDFLWPLIVTNTKDMRVLSIGIYWLMVEEGTIDWGVVMAGTLFVVLPVALIFLYAQRYIVEGIAAGAVKG</sequence>
<reference evidence="9 10" key="1">
    <citation type="submission" date="2019-06" db="EMBL/GenBank/DDBJ databases">
        <title>Genome sequence of Litorilinea aerophila BAA-2444.</title>
        <authorList>
            <person name="Maclea K.S."/>
            <person name="Maurais E.G."/>
            <person name="Iannazzi L.C."/>
        </authorList>
    </citation>
    <scope>NUCLEOTIDE SEQUENCE [LARGE SCALE GENOMIC DNA]</scope>
    <source>
        <strain evidence="9 10">ATCC BAA-2444</strain>
    </source>
</reference>
<evidence type="ECO:0000256" key="7">
    <source>
        <dbReference type="RuleBase" id="RU363032"/>
    </source>
</evidence>
<keyword evidence="5 7" id="KW-1133">Transmembrane helix</keyword>
<feature type="transmembrane region" description="Helical" evidence="7">
    <location>
        <begin position="132"/>
        <end position="153"/>
    </location>
</feature>
<comment type="caution">
    <text evidence="9">The sequence shown here is derived from an EMBL/GenBank/DDBJ whole genome shotgun (WGS) entry which is preliminary data.</text>
</comment>